<dbReference type="PANTHER" id="PTHR10890:SF3">
    <property type="entry name" value="CYSTEINE--TRNA LIGASE, CYTOPLASMIC"/>
    <property type="match status" value="1"/>
</dbReference>
<dbReference type="GO" id="GO:0005524">
    <property type="term" value="F:ATP binding"/>
    <property type="evidence" value="ECO:0007669"/>
    <property type="project" value="UniProtKB-UniRule"/>
</dbReference>
<evidence type="ECO:0000256" key="4">
    <source>
        <dbReference type="ARBA" id="ARBA00022490"/>
    </source>
</evidence>
<evidence type="ECO:0000256" key="12">
    <source>
        <dbReference type="HAMAP-Rule" id="MF_00041"/>
    </source>
</evidence>
<feature type="domain" description="Cysteinyl-tRNA synthetase class Ia DALR" evidence="13">
    <location>
        <begin position="352"/>
        <end position="415"/>
    </location>
</feature>
<evidence type="ECO:0000256" key="5">
    <source>
        <dbReference type="ARBA" id="ARBA00022598"/>
    </source>
</evidence>
<keyword evidence="8 12" id="KW-0862">Zinc</keyword>
<comment type="cofactor">
    <cofactor evidence="12">
        <name>Zn(2+)</name>
        <dbReference type="ChEBI" id="CHEBI:29105"/>
    </cofactor>
    <text evidence="12">Binds 1 zinc ion per subunit.</text>
</comment>
<feature type="short sequence motif" description="'KMSKS' region" evidence="12">
    <location>
        <begin position="268"/>
        <end position="272"/>
    </location>
</feature>
<comment type="caution">
    <text evidence="14">The sequence shown here is derived from an EMBL/GenBank/DDBJ whole genome shotgun (WGS) entry which is preliminary data.</text>
</comment>
<comment type="subcellular location">
    <subcellularLocation>
        <location evidence="1 12">Cytoplasm</location>
    </subcellularLocation>
</comment>
<evidence type="ECO:0000256" key="10">
    <source>
        <dbReference type="ARBA" id="ARBA00022917"/>
    </source>
</evidence>
<protein>
    <recommendedName>
        <fullName evidence="12">Cysteine--tRNA ligase</fullName>
        <ecNumber evidence="12">6.1.1.16</ecNumber>
    </recommendedName>
    <alternativeName>
        <fullName evidence="12">Cysteinyl-tRNA synthetase</fullName>
        <shortName evidence="12">CysRS</shortName>
    </alternativeName>
</protein>
<dbReference type="GO" id="GO:0004817">
    <property type="term" value="F:cysteine-tRNA ligase activity"/>
    <property type="evidence" value="ECO:0007669"/>
    <property type="project" value="UniProtKB-UniRule"/>
</dbReference>
<dbReference type="CDD" id="cd00672">
    <property type="entry name" value="CysRS_core"/>
    <property type="match status" value="1"/>
</dbReference>
<dbReference type="HAMAP" id="MF_00041">
    <property type="entry name" value="Cys_tRNA_synth"/>
    <property type="match status" value="1"/>
</dbReference>
<dbReference type="InterPro" id="IPR032678">
    <property type="entry name" value="tRNA-synt_1_cat_dom"/>
</dbReference>
<evidence type="ECO:0000256" key="9">
    <source>
        <dbReference type="ARBA" id="ARBA00022840"/>
    </source>
</evidence>
<gene>
    <name evidence="12" type="primary">cysS</name>
    <name evidence="14" type="ORF">ENP34_08885</name>
</gene>
<dbReference type="SUPFAM" id="SSF52374">
    <property type="entry name" value="Nucleotidylyl transferase"/>
    <property type="match status" value="1"/>
</dbReference>
<dbReference type="FunFam" id="3.40.50.620:FF:000009">
    <property type="entry name" value="Cysteine--tRNA ligase"/>
    <property type="match status" value="1"/>
</dbReference>
<feature type="binding site" evidence="12">
    <location>
        <position position="29"/>
    </location>
    <ligand>
        <name>Zn(2+)</name>
        <dbReference type="ChEBI" id="CHEBI:29105"/>
    </ligand>
</feature>
<dbReference type="EC" id="6.1.1.16" evidence="12"/>
<comment type="similarity">
    <text evidence="2 12">Belongs to the class-I aminoacyl-tRNA synthetase family.</text>
</comment>
<name>A0A831X7T8_9BACT</name>
<evidence type="ECO:0000256" key="8">
    <source>
        <dbReference type="ARBA" id="ARBA00022833"/>
    </source>
</evidence>
<dbReference type="InterPro" id="IPR015803">
    <property type="entry name" value="Cys-tRNA-ligase"/>
</dbReference>
<keyword evidence="4 12" id="KW-0963">Cytoplasm</keyword>
<dbReference type="Pfam" id="PF09190">
    <property type="entry name" value="DALR_2"/>
    <property type="match status" value="1"/>
</dbReference>
<dbReference type="InterPro" id="IPR009080">
    <property type="entry name" value="tRNAsynth_Ia_anticodon-bd"/>
</dbReference>
<keyword evidence="7 12" id="KW-0547">Nucleotide-binding</keyword>
<dbReference type="SUPFAM" id="SSF47323">
    <property type="entry name" value="Anticodon-binding domain of a subclass of class I aminoacyl-tRNA synthetases"/>
    <property type="match status" value="1"/>
</dbReference>
<feature type="short sequence motif" description="'HIGH' region" evidence="12">
    <location>
        <begin position="31"/>
        <end position="41"/>
    </location>
</feature>
<keyword evidence="9 12" id="KW-0067">ATP-binding</keyword>
<keyword evidence="5 12" id="KW-0436">Ligase</keyword>
<dbReference type="NCBIfam" id="TIGR00435">
    <property type="entry name" value="cysS"/>
    <property type="match status" value="1"/>
</dbReference>
<evidence type="ECO:0000256" key="11">
    <source>
        <dbReference type="ARBA" id="ARBA00023146"/>
    </source>
</evidence>
<feature type="binding site" evidence="12">
    <location>
        <position position="235"/>
    </location>
    <ligand>
        <name>Zn(2+)</name>
        <dbReference type="ChEBI" id="CHEBI:29105"/>
    </ligand>
</feature>
<comment type="catalytic activity">
    <reaction evidence="12">
        <text>tRNA(Cys) + L-cysteine + ATP = L-cysteinyl-tRNA(Cys) + AMP + diphosphate</text>
        <dbReference type="Rhea" id="RHEA:17773"/>
        <dbReference type="Rhea" id="RHEA-COMP:9661"/>
        <dbReference type="Rhea" id="RHEA-COMP:9679"/>
        <dbReference type="ChEBI" id="CHEBI:30616"/>
        <dbReference type="ChEBI" id="CHEBI:33019"/>
        <dbReference type="ChEBI" id="CHEBI:35235"/>
        <dbReference type="ChEBI" id="CHEBI:78442"/>
        <dbReference type="ChEBI" id="CHEBI:78517"/>
        <dbReference type="ChEBI" id="CHEBI:456215"/>
        <dbReference type="EC" id="6.1.1.16"/>
    </reaction>
</comment>
<reference evidence="14" key="1">
    <citation type="journal article" date="2020" name="mSystems">
        <title>Genome- and Community-Level Interaction Insights into Carbon Utilization and Element Cycling Functions of Hydrothermarchaeota in Hydrothermal Sediment.</title>
        <authorList>
            <person name="Zhou Z."/>
            <person name="Liu Y."/>
            <person name="Xu W."/>
            <person name="Pan J."/>
            <person name="Luo Z.H."/>
            <person name="Li M."/>
        </authorList>
    </citation>
    <scope>NUCLEOTIDE SEQUENCE [LARGE SCALE GENOMIC DNA]</scope>
    <source>
        <strain evidence="14">SpSt-210</strain>
    </source>
</reference>
<evidence type="ECO:0000256" key="7">
    <source>
        <dbReference type="ARBA" id="ARBA00022741"/>
    </source>
</evidence>
<dbReference type="CDD" id="cd07963">
    <property type="entry name" value="Anticodon_Ia_Cys"/>
    <property type="match status" value="1"/>
</dbReference>
<evidence type="ECO:0000256" key="6">
    <source>
        <dbReference type="ARBA" id="ARBA00022723"/>
    </source>
</evidence>
<feature type="binding site" evidence="12">
    <location>
        <position position="210"/>
    </location>
    <ligand>
        <name>Zn(2+)</name>
        <dbReference type="ChEBI" id="CHEBI:29105"/>
    </ligand>
</feature>
<dbReference type="InterPro" id="IPR056411">
    <property type="entry name" value="CysS_C"/>
</dbReference>
<evidence type="ECO:0000313" key="14">
    <source>
        <dbReference type="EMBL" id="HEG91542.1"/>
    </source>
</evidence>
<dbReference type="AlphaFoldDB" id="A0A831X7T8"/>
<keyword evidence="11 12" id="KW-0030">Aminoacyl-tRNA synthetase</keyword>
<sequence length="468" mass="52176">MALQITNTMTREKEPFQPLEPGRVRMYVCGPTVYADAHIGHAMSAIVFDMIRRYLEYSGYQVTFAMNFTDVDDKIIQRAATLGLEPGALAEQLIDAWLDETAALNIKPATLYPRATEEIPTIIEMVAGLIARGYAYPVDGGDVFFRVTSFPDYGKLSRRSLDEMLAGARVEVDPRKEHPMDFALWKGAKPGEPAWDSPWGPGRPGWHIECSAMIYRHLGEQIDIHGGGADLIFPHHENEIAQSEAFTGKKPFVRYWVHNGLLQLGGEKMSKSIGNLITIRELLEQGGAGPFRLLVLSSHYRSPLTFTDEAFEAARRGLARLRTAVRGYDPEAGPPERPASELADLADATRTGFRQAMDDDFNTPVALAHLFDLARSINRAQAAGVDRMAIRYAQSVLAELSGVLGLRLDEPEVPIGRAVEPFIQLLIEVRSELRQQRQWALADRIRERLAELGVALEDTPSGTNWRWV</sequence>
<dbReference type="InterPro" id="IPR015273">
    <property type="entry name" value="Cys-tRNA-synt_Ia_DALR"/>
</dbReference>
<dbReference type="GO" id="GO:0008270">
    <property type="term" value="F:zinc ion binding"/>
    <property type="evidence" value="ECO:0007669"/>
    <property type="project" value="UniProtKB-UniRule"/>
</dbReference>
<dbReference type="PANTHER" id="PTHR10890">
    <property type="entry name" value="CYSTEINYL-TRNA SYNTHETASE"/>
    <property type="match status" value="1"/>
</dbReference>
<dbReference type="Pfam" id="PF23493">
    <property type="entry name" value="CysS_C"/>
    <property type="match status" value="1"/>
</dbReference>
<keyword evidence="10 12" id="KW-0648">Protein biosynthesis</keyword>
<dbReference type="Pfam" id="PF01406">
    <property type="entry name" value="tRNA-synt_1e"/>
    <property type="match status" value="1"/>
</dbReference>
<evidence type="ECO:0000256" key="3">
    <source>
        <dbReference type="ARBA" id="ARBA00011245"/>
    </source>
</evidence>
<proteinExistence type="inferred from homology"/>
<dbReference type="InterPro" id="IPR014729">
    <property type="entry name" value="Rossmann-like_a/b/a_fold"/>
</dbReference>
<accession>A0A831X7T8</accession>
<evidence type="ECO:0000259" key="13">
    <source>
        <dbReference type="SMART" id="SM00840"/>
    </source>
</evidence>
<dbReference type="GO" id="GO:0005829">
    <property type="term" value="C:cytosol"/>
    <property type="evidence" value="ECO:0007669"/>
    <property type="project" value="TreeGrafter"/>
</dbReference>
<evidence type="ECO:0000256" key="1">
    <source>
        <dbReference type="ARBA" id="ARBA00004496"/>
    </source>
</evidence>
<keyword evidence="6 12" id="KW-0479">Metal-binding</keyword>
<dbReference type="InterPro" id="IPR024909">
    <property type="entry name" value="Cys-tRNA/MSH_ligase"/>
</dbReference>
<feature type="binding site" evidence="12">
    <location>
        <position position="271"/>
    </location>
    <ligand>
        <name>ATP</name>
        <dbReference type="ChEBI" id="CHEBI:30616"/>
    </ligand>
</feature>
<organism evidence="14">
    <name type="scientific">Thermorudis peleae</name>
    <dbReference type="NCBI Taxonomy" id="1382356"/>
    <lineage>
        <taxon>Bacteria</taxon>
        <taxon>Pseudomonadati</taxon>
        <taxon>Thermomicrobiota</taxon>
        <taxon>Thermomicrobia</taxon>
        <taxon>Thermomicrobia incertae sedis</taxon>
        <taxon>Thermorudis</taxon>
    </lineage>
</organism>
<dbReference type="PRINTS" id="PR00983">
    <property type="entry name" value="TRNASYNTHCYS"/>
</dbReference>
<dbReference type="Gene3D" id="1.20.120.1910">
    <property type="entry name" value="Cysteine-tRNA ligase, C-terminal anti-codon recognition domain"/>
    <property type="match status" value="1"/>
</dbReference>
<evidence type="ECO:0000256" key="2">
    <source>
        <dbReference type="ARBA" id="ARBA00005594"/>
    </source>
</evidence>
<dbReference type="GO" id="GO:0006423">
    <property type="term" value="P:cysteinyl-tRNA aminoacylation"/>
    <property type="evidence" value="ECO:0007669"/>
    <property type="project" value="UniProtKB-UniRule"/>
</dbReference>
<dbReference type="EMBL" id="DSIY01000207">
    <property type="protein sequence ID" value="HEG91542.1"/>
    <property type="molecule type" value="Genomic_DNA"/>
</dbReference>
<dbReference type="Gene3D" id="3.40.50.620">
    <property type="entry name" value="HUPs"/>
    <property type="match status" value="1"/>
</dbReference>
<comment type="subunit">
    <text evidence="3 12">Monomer.</text>
</comment>
<feature type="binding site" evidence="12">
    <location>
        <position position="239"/>
    </location>
    <ligand>
        <name>Zn(2+)</name>
        <dbReference type="ChEBI" id="CHEBI:29105"/>
    </ligand>
</feature>
<dbReference type="SMART" id="SM00840">
    <property type="entry name" value="DALR_2"/>
    <property type="match status" value="1"/>
</dbReference>